<proteinExistence type="predicted"/>
<dbReference type="OrthoDB" id="202825at2759"/>
<sequence>MIQPLKNLKVVLTNDDGCPDNVHSPFVKYLVEAIELSTNWDLTICVPSEQKSWIGKAYFADKDLTGSYIYSAISKPEDNSYFGPFSQPNPEYQSDPSLKEWCLVDGTPASCCDIGLNHLSNPKEVDLVISGPNLGRNSTALYALSSGTFGGALEACHHNKKAVVLSYAFDEFTSTVYDEFSTDPSILREAAKISVKMIQKLYDNWNPEVDLYSINVPLVDTLKLGETKMVWAPMMQNRWGSSLFKKANLSGTSINYKWDPNYVEVCRSIQESTIPTDGKLVEDGFVTVTGMKSLYHQTEYEHCEFTL</sequence>
<dbReference type="GO" id="GO:0000932">
    <property type="term" value="C:P-body"/>
    <property type="evidence" value="ECO:0007669"/>
    <property type="project" value="TreeGrafter"/>
</dbReference>
<keyword evidence="3" id="KW-1185">Reference proteome</keyword>
<evidence type="ECO:0000313" key="2">
    <source>
        <dbReference type="EMBL" id="ODV82696.1"/>
    </source>
</evidence>
<dbReference type="PANTHER" id="PTHR47551">
    <property type="entry name" value="TUBULIN--TYROSINE LIGASE PBY1-RELATED"/>
    <property type="match status" value="1"/>
</dbReference>
<dbReference type="InterPro" id="IPR002828">
    <property type="entry name" value="SurE-like_Pase/nucleotidase"/>
</dbReference>
<dbReference type="PANTHER" id="PTHR47551:SF1">
    <property type="entry name" value="TUBULIN--TYROSINE LIGASE PBY1-RELATED"/>
    <property type="match status" value="1"/>
</dbReference>
<protein>
    <recommendedName>
        <fullName evidence="1">Survival protein SurE-like phosphatase/nucleotidase domain-containing protein</fullName>
    </recommendedName>
</protein>
<dbReference type="SUPFAM" id="SSF64167">
    <property type="entry name" value="SurE-like"/>
    <property type="match status" value="1"/>
</dbReference>
<dbReference type="Pfam" id="PF01975">
    <property type="entry name" value="SurE"/>
    <property type="match status" value="1"/>
</dbReference>
<reference evidence="3" key="1">
    <citation type="submission" date="2016-04" db="EMBL/GenBank/DDBJ databases">
        <title>Comparative genomics of biotechnologically important yeasts.</title>
        <authorList>
            <consortium name="DOE Joint Genome Institute"/>
            <person name="Riley R."/>
            <person name="Haridas S."/>
            <person name="Wolfe K.H."/>
            <person name="Lopes M.R."/>
            <person name="Hittinger C.T."/>
            <person name="Goker M."/>
            <person name="Salamov A."/>
            <person name="Wisecaver J."/>
            <person name="Long T.M."/>
            <person name="Aerts A.L."/>
            <person name="Barry K."/>
            <person name="Choi C."/>
            <person name="Clum A."/>
            <person name="Coughlan A.Y."/>
            <person name="Deshpande S."/>
            <person name="Douglass A.P."/>
            <person name="Hanson S.J."/>
            <person name="Klenk H.-P."/>
            <person name="Labutti K."/>
            <person name="Lapidus A."/>
            <person name="Lindquist E."/>
            <person name="Lipzen A."/>
            <person name="Meier-Kolthoff J.P."/>
            <person name="Ohm R.A."/>
            <person name="Otillar R.P."/>
            <person name="Pangilinan J."/>
            <person name="Peng Y."/>
            <person name="Rokas A."/>
            <person name="Rosa C.A."/>
            <person name="Scheuner C."/>
            <person name="Sibirny A.A."/>
            <person name="Slot J.C."/>
            <person name="Stielow J.B."/>
            <person name="Sun H."/>
            <person name="Kurtzman C.P."/>
            <person name="Blackwell M."/>
            <person name="Grigoriev I.V."/>
            <person name="Jeffries T.W."/>
        </authorList>
    </citation>
    <scope>NUCLEOTIDE SEQUENCE [LARGE SCALE GENOMIC DNA]</scope>
    <source>
        <strain evidence="3">NRRL YB-2248</strain>
    </source>
</reference>
<dbReference type="InterPro" id="IPR036523">
    <property type="entry name" value="SurE-like_sf"/>
</dbReference>
<dbReference type="STRING" id="983967.A0A1E4ST52"/>
<evidence type="ECO:0000313" key="3">
    <source>
        <dbReference type="Proteomes" id="UP000094801"/>
    </source>
</evidence>
<feature type="domain" description="Survival protein SurE-like phosphatase/nucleotidase" evidence="1">
    <location>
        <begin position="10"/>
        <end position="239"/>
    </location>
</feature>
<name>A0A1E4ST52_9ASCO</name>
<dbReference type="NCBIfam" id="TIGR00087">
    <property type="entry name" value="surE"/>
    <property type="match status" value="1"/>
</dbReference>
<accession>A0A1E4ST52</accession>
<dbReference type="EMBL" id="KV453876">
    <property type="protein sequence ID" value="ODV82696.1"/>
    <property type="molecule type" value="Genomic_DNA"/>
</dbReference>
<dbReference type="GO" id="GO:0016787">
    <property type="term" value="F:hydrolase activity"/>
    <property type="evidence" value="ECO:0007669"/>
    <property type="project" value="InterPro"/>
</dbReference>
<organism evidence="2 3">
    <name type="scientific">[Candida] arabinofermentans NRRL YB-2248</name>
    <dbReference type="NCBI Taxonomy" id="983967"/>
    <lineage>
        <taxon>Eukaryota</taxon>
        <taxon>Fungi</taxon>
        <taxon>Dikarya</taxon>
        <taxon>Ascomycota</taxon>
        <taxon>Saccharomycotina</taxon>
        <taxon>Pichiomycetes</taxon>
        <taxon>Pichiales</taxon>
        <taxon>Pichiaceae</taxon>
        <taxon>Ogataea</taxon>
        <taxon>Ogataea/Candida clade</taxon>
    </lineage>
</organism>
<dbReference type="Gene3D" id="3.40.1210.10">
    <property type="entry name" value="Survival protein SurE-like phosphatase/nucleotidase"/>
    <property type="match status" value="1"/>
</dbReference>
<dbReference type="AlphaFoldDB" id="A0A1E4ST52"/>
<evidence type="ECO:0000259" key="1">
    <source>
        <dbReference type="Pfam" id="PF01975"/>
    </source>
</evidence>
<gene>
    <name evidence="2" type="ORF">CANARDRAFT_30616</name>
</gene>
<dbReference type="InterPro" id="IPR027746">
    <property type="entry name" value="TTL"/>
</dbReference>
<dbReference type="Proteomes" id="UP000094801">
    <property type="component" value="Unassembled WGS sequence"/>
</dbReference>